<dbReference type="Gene3D" id="3.90.550.10">
    <property type="entry name" value="Spore Coat Polysaccharide Biosynthesis Protein SpsA, Chain A"/>
    <property type="match status" value="1"/>
</dbReference>
<dbReference type="InterPro" id="IPR006375">
    <property type="entry name" value="Man1P_GuaTrfase/Man6P_Isoase"/>
</dbReference>
<dbReference type="PANTHER" id="PTHR46390:SF1">
    <property type="entry name" value="MANNOSE-1-PHOSPHATE GUANYLYLTRANSFERASE"/>
    <property type="match status" value="1"/>
</dbReference>
<dbReference type="InterPro" id="IPR051161">
    <property type="entry name" value="Mannose-6P_isomerase_type2"/>
</dbReference>
<dbReference type="InterPro" id="IPR011051">
    <property type="entry name" value="RmlC_Cupin_sf"/>
</dbReference>
<gene>
    <name evidence="12" type="ORF">N8I74_00905</name>
</gene>
<comment type="catalytic activity">
    <reaction evidence="7">
        <text>alpha-D-mannose 1-phosphate + GTP + H(+) = GDP-alpha-D-mannose + diphosphate</text>
        <dbReference type="Rhea" id="RHEA:15229"/>
        <dbReference type="ChEBI" id="CHEBI:15378"/>
        <dbReference type="ChEBI" id="CHEBI:33019"/>
        <dbReference type="ChEBI" id="CHEBI:37565"/>
        <dbReference type="ChEBI" id="CHEBI:57527"/>
        <dbReference type="ChEBI" id="CHEBI:58409"/>
        <dbReference type="EC" id="2.7.7.13"/>
    </reaction>
</comment>
<proteinExistence type="inferred from homology"/>
<evidence type="ECO:0000259" key="11">
    <source>
        <dbReference type="Pfam" id="PF22640"/>
    </source>
</evidence>
<dbReference type="Pfam" id="PF00483">
    <property type="entry name" value="NTP_transferase"/>
    <property type="match status" value="1"/>
</dbReference>
<evidence type="ECO:0000256" key="7">
    <source>
        <dbReference type="ARBA" id="ARBA00047343"/>
    </source>
</evidence>
<protein>
    <recommendedName>
        <fullName evidence="2">mannose-1-phosphate guanylyltransferase</fullName>
        <ecNumber evidence="2">2.7.7.13</ecNumber>
    </recommendedName>
</protein>
<dbReference type="InterPro" id="IPR029044">
    <property type="entry name" value="Nucleotide-diphossugar_trans"/>
</dbReference>
<dbReference type="RefSeq" id="WP_263125024.1">
    <property type="nucleotide sequence ID" value="NZ_CP106753.1"/>
</dbReference>
<dbReference type="Gene3D" id="2.60.120.10">
    <property type="entry name" value="Jelly Rolls"/>
    <property type="match status" value="1"/>
</dbReference>
<feature type="domain" description="Nucleotidyl transferase" evidence="9">
    <location>
        <begin position="5"/>
        <end position="288"/>
    </location>
</feature>
<evidence type="ECO:0000256" key="8">
    <source>
        <dbReference type="RuleBase" id="RU004190"/>
    </source>
</evidence>
<evidence type="ECO:0000256" key="6">
    <source>
        <dbReference type="ARBA" id="ARBA00023134"/>
    </source>
</evidence>
<dbReference type="CDD" id="cd02509">
    <property type="entry name" value="GDP-M1P_Guanylyltransferase"/>
    <property type="match status" value="1"/>
</dbReference>
<accession>A0ABY6DR91</accession>
<dbReference type="GO" id="GO:0004475">
    <property type="term" value="F:mannose-1-phosphate guanylyltransferase (GTP) activity"/>
    <property type="evidence" value="ECO:0007669"/>
    <property type="project" value="UniProtKB-EC"/>
</dbReference>
<dbReference type="InterPro" id="IPR001538">
    <property type="entry name" value="Man6P_isomerase-2_C"/>
</dbReference>
<dbReference type="Proteomes" id="UP001061302">
    <property type="component" value="Chromosome"/>
</dbReference>
<organism evidence="12 13">
    <name type="scientific">Chitiniphilus purpureus</name>
    <dbReference type="NCBI Taxonomy" id="2981137"/>
    <lineage>
        <taxon>Bacteria</taxon>
        <taxon>Pseudomonadati</taxon>
        <taxon>Pseudomonadota</taxon>
        <taxon>Betaproteobacteria</taxon>
        <taxon>Neisseriales</taxon>
        <taxon>Chitinibacteraceae</taxon>
        <taxon>Chitiniphilus</taxon>
    </lineage>
</organism>
<dbReference type="SUPFAM" id="SSF53448">
    <property type="entry name" value="Nucleotide-diphospho-sugar transferases"/>
    <property type="match status" value="1"/>
</dbReference>
<keyword evidence="4 12" id="KW-0548">Nucleotidyltransferase</keyword>
<dbReference type="InterPro" id="IPR054566">
    <property type="entry name" value="ManC/GMP-like_b-helix"/>
</dbReference>
<evidence type="ECO:0000256" key="5">
    <source>
        <dbReference type="ARBA" id="ARBA00022741"/>
    </source>
</evidence>
<keyword evidence="12" id="KW-0413">Isomerase</keyword>
<dbReference type="Pfam" id="PF01050">
    <property type="entry name" value="MannoseP_isomer"/>
    <property type="match status" value="1"/>
</dbReference>
<keyword evidence="5" id="KW-0547">Nucleotide-binding</keyword>
<dbReference type="EC" id="2.7.7.13" evidence="2"/>
<feature type="domain" description="MannoseP isomerase/GMP-like beta-helix" evidence="11">
    <location>
        <begin position="296"/>
        <end position="350"/>
    </location>
</feature>
<evidence type="ECO:0000313" key="13">
    <source>
        <dbReference type="Proteomes" id="UP001061302"/>
    </source>
</evidence>
<dbReference type="GO" id="GO:0004476">
    <property type="term" value="F:mannose-6-phosphate isomerase activity"/>
    <property type="evidence" value="ECO:0007669"/>
    <property type="project" value="UniProtKB-EC"/>
</dbReference>
<dbReference type="NCBIfam" id="TIGR01479">
    <property type="entry name" value="GMP_PMI"/>
    <property type="match status" value="1"/>
</dbReference>
<keyword evidence="6" id="KW-0342">GTP-binding</keyword>
<evidence type="ECO:0000256" key="3">
    <source>
        <dbReference type="ARBA" id="ARBA00022679"/>
    </source>
</evidence>
<dbReference type="SUPFAM" id="SSF51182">
    <property type="entry name" value="RmlC-like cupins"/>
    <property type="match status" value="1"/>
</dbReference>
<sequence>MRITPVILCGGSGTRLWPLSRQGHPKQYLTLAGQQSLLQQTALRFADPAVFGKPVVVANVEQRFLLAEQLRCAGIEPAAIILEPAGRNTAPALAAAAWYLREHDPDAVMLAAPSDHHIDDAPGFQQLVAQAAPLAGNGAVLTFGIQPTRPETGYGYIGCGEALEGHTGVHRITGFREKPSPQDAAQLLAQGHHYWNSGIFLVGAQAYLAQLQLYAPQLHHGTGLAFQRSVADLDFIRLDTASWLAIEGDSIDYAIMEKTDQALLVKTGALGWSDVGSWEALSQISECDTDANTRIGNVVALASTNCYLRAESRLLATVGVDNLVVVETADAVLVADKARSQEVKAIVAQLTSENRGEALQHRRVYRPWGWYEEIDRADRFLVKHIMVKPGCSLSLQKHHHRAEHWVVVKGTAKVVNGETELLLTENQSTYIPLGHTHRLSNPGKIPLELIEVQSGGYLGEDDIVRFEDEYGRQ</sequence>
<evidence type="ECO:0000259" key="10">
    <source>
        <dbReference type="Pfam" id="PF01050"/>
    </source>
</evidence>
<dbReference type="Pfam" id="PF22640">
    <property type="entry name" value="ManC_GMP_beta-helix"/>
    <property type="match status" value="1"/>
</dbReference>
<evidence type="ECO:0000313" key="12">
    <source>
        <dbReference type="EMBL" id="UXY15606.1"/>
    </source>
</evidence>
<evidence type="ECO:0000256" key="2">
    <source>
        <dbReference type="ARBA" id="ARBA00012387"/>
    </source>
</evidence>
<dbReference type="CDD" id="cd02213">
    <property type="entry name" value="cupin_PMI_typeII_C"/>
    <property type="match status" value="1"/>
</dbReference>
<comment type="similarity">
    <text evidence="1 8">Belongs to the mannose-6-phosphate isomerase type 2 family.</text>
</comment>
<evidence type="ECO:0000256" key="4">
    <source>
        <dbReference type="ARBA" id="ARBA00022695"/>
    </source>
</evidence>
<evidence type="ECO:0000256" key="1">
    <source>
        <dbReference type="ARBA" id="ARBA00006115"/>
    </source>
</evidence>
<name>A0ABY6DR91_9NEIS</name>
<dbReference type="InterPro" id="IPR049577">
    <property type="entry name" value="GMPP_N"/>
</dbReference>
<dbReference type="InterPro" id="IPR005835">
    <property type="entry name" value="NTP_transferase_dom"/>
</dbReference>
<dbReference type="EMBL" id="CP106753">
    <property type="protein sequence ID" value="UXY15606.1"/>
    <property type="molecule type" value="Genomic_DNA"/>
</dbReference>
<keyword evidence="13" id="KW-1185">Reference proteome</keyword>
<dbReference type="InterPro" id="IPR014710">
    <property type="entry name" value="RmlC-like_jellyroll"/>
</dbReference>
<evidence type="ECO:0000259" key="9">
    <source>
        <dbReference type="Pfam" id="PF00483"/>
    </source>
</evidence>
<feature type="domain" description="Mannose-6-phosphate isomerase type II C-terminal" evidence="10">
    <location>
        <begin position="354"/>
        <end position="468"/>
    </location>
</feature>
<dbReference type="PANTHER" id="PTHR46390">
    <property type="entry name" value="MANNOSE-1-PHOSPHATE GUANYLYLTRANSFERASE"/>
    <property type="match status" value="1"/>
</dbReference>
<reference evidence="12" key="1">
    <citation type="submission" date="2022-10" db="EMBL/GenBank/DDBJ databases">
        <title>Chitiniphilus purpureus sp. nov., a novel chitin-degrading bacterium isolated from crawfish pond sediment.</title>
        <authorList>
            <person name="Li K."/>
        </authorList>
    </citation>
    <scope>NUCLEOTIDE SEQUENCE</scope>
    <source>
        <strain evidence="12">CD1</strain>
    </source>
</reference>
<keyword evidence="3 12" id="KW-0808">Transferase</keyword>